<keyword evidence="12" id="KW-1185">Reference proteome</keyword>
<reference evidence="11 12" key="1">
    <citation type="submission" date="2018-05" db="EMBL/GenBank/DDBJ databases">
        <title>Novel Campyloabacter and Helicobacter Species and Strains.</title>
        <authorList>
            <person name="Mannion A.J."/>
            <person name="Shen Z."/>
            <person name="Fox J.G."/>
        </authorList>
    </citation>
    <scope>NUCLEOTIDE SEQUENCE [LARGE SCALE GENOMIC DNA]</scope>
    <source>
        <strain evidence="12">MIT17-670</strain>
    </source>
</reference>
<evidence type="ECO:0000313" key="11">
    <source>
        <dbReference type="EMBL" id="TKX31191.1"/>
    </source>
</evidence>
<feature type="active site" evidence="8">
    <location>
        <position position="81"/>
    </location>
</feature>
<evidence type="ECO:0000313" key="12">
    <source>
        <dbReference type="Proteomes" id="UP000310353"/>
    </source>
</evidence>
<dbReference type="Pfam" id="PF07687">
    <property type="entry name" value="M20_dimer"/>
    <property type="match status" value="1"/>
</dbReference>
<dbReference type="PANTHER" id="PTHR42994:SF1">
    <property type="entry name" value="PEPTIDASE T"/>
    <property type="match status" value="1"/>
</dbReference>
<feature type="binding site" evidence="9">
    <location>
        <position position="79"/>
    </location>
    <ligand>
        <name>Zn(2+)</name>
        <dbReference type="ChEBI" id="CHEBI:29105"/>
        <label>1</label>
    </ligand>
</feature>
<feature type="domain" description="Peptidase M20 dimerisation" evidence="10">
    <location>
        <begin position="208"/>
        <end position="306"/>
    </location>
</feature>
<feature type="binding site" evidence="9">
    <location>
        <position position="381"/>
    </location>
    <ligand>
        <name>Zn(2+)</name>
        <dbReference type="ChEBI" id="CHEBI:29105"/>
        <label>2</label>
    </ligand>
</feature>
<dbReference type="PROSITE" id="PS00758">
    <property type="entry name" value="ARGE_DAPE_CPG2_1"/>
    <property type="match status" value="1"/>
</dbReference>
<dbReference type="NCBIfam" id="TIGR01882">
    <property type="entry name" value="peptidase-T"/>
    <property type="match status" value="1"/>
</dbReference>
<feature type="binding site" evidence="9">
    <location>
        <position position="198"/>
    </location>
    <ligand>
        <name>Zn(2+)</name>
        <dbReference type="ChEBI" id="CHEBI:29105"/>
        <label>1</label>
    </ligand>
</feature>
<dbReference type="GO" id="GO:0006518">
    <property type="term" value="P:peptide metabolic process"/>
    <property type="evidence" value="ECO:0007669"/>
    <property type="project" value="InterPro"/>
</dbReference>
<evidence type="ECO:0000259" key="10">
    <source>
        <dbReference type="Pfam" id="PF07687"/>
    </source>
</evidence>
<keyword evidence="5 9" id="KW-0862">Zinc</keyword>
<evidence type="ECO:0000256" key="9">
    <source>
        <dbReference type="PIRSR" id="PIRSR037215-2"/>
    </source>
</evidence>
<feature type="binding site" evidence="9">
    <location>
        <position position="175"/>
    </location>
    <ligand>
        <name>Zn(2+)</name>
        <dbReference type="ChEBI" id="CHEBI:29105"/>
        <label>2</label>
    </ligand>
</feature>
<dbReference type="AlphaFoldDB" id="A0A4U7BL08"/>
<evidence type="ECO:0000256" key="8">
    <source>
        <dbReference type="PIRSR" id="PIRSR037215-1"/>
    </source>
</evidence>
<evidence type="ECO:0000256" key="5">
    <source>
        <dbReference type="ARBA" id="ARBA00022833"/>
    </source>
</evidence>
<keyword evidence="6" id="KW-0482">Metalloprotease</keyword>
<dbReference type="GO" id="GO:0008270">
    <property type="term" value="F:zinc ion binding"/>
    <property type="evidence" value="ECO:0007669"/>
    <property type="project" value="InterPro"/>
</dbReference>
<gene>
    <name evidence="11" type="primary">pepT</name>
    <name evidence="11" type="ORF">CQA76_06735</name>
</gene>
<evidence type="ECO:0000256" key="7">
    <source>
        <dbReference type="NCBIfam" id="TIGR01882"/>
    </source>
</evidence>
<dbReference type="EC" id="3.4.11.4" evidence="7"/>
<feature type="active site" description="Proton acceptor" evidence="8">
    <location>
        <position position="174"/>
    </location>
</feature>
<comment type="caution">
    <text evidence="11">The sequence shown here is derived from an EMBL/GenBank/DDBJ whole genome shotgun (WGS) entry which is preliminary data.</text>
</comment>
<organism evidence="11 12">
    <name type="scientific">Campylobacter aviculae</name>
    <dbReference type="NCBI Taxonomy" id="2510190"/>
    <lineage>
        <taxon>Bacteria</taxon>
        <taxon>Pseudomonadati</taxon>
        <taxon>Campylobacterota</taxon>
        <taxon>Epsilonproteobacteria</taxon>
        <taxon>Campylobacterales</taxon>
        <taxon>Campylobacteraceae</taxon>
        <taxon>Campylobacter</taxon>
    </lineage>
</organism>
<name>A0A4U7BL08_9BACT</name>
<evidence type="ECO:0000256" key="2">
    <source>
        <dbReference type="ARBA" id="ARBA00022670"/>
    </source>
</evidence>
<evidence type="ECO:0000256" key="6">
    <source>
        <dbReference type="ARBA" id="ARBA00023049"/>
    </source>
</evidence>
<dbReference type="PIRSF" id="PIRSF037215">
    <property type="entry name" value="Peptidase_M20B"/>
    <property type="match status" value="1"/>
</dbReference>
<evidence type="ECO:0000256" key="4">
    <source>
        <dbReference type="ARBA" id="ARBA00022801"/>
    </source>
</evidence>
<sequence>MDYKQLQIDNFFRYLAIPSQSNAKVQTLPSSKGQYDLALLLKKELEILGLSDILLQDNAILTARLKGNSNKKSIGFCAHLDTVDVGLSDVIKPQILKFTGEALCLNKEKNIMCDPKDHPELLKYINEEIIFSDGTSVLGADNKAAIATIMTLLHYLVNEKCEYGDIYVSFVPDEEIGLRGSKMLDLKYFNPDFAFTIDCCELGELVFETFNAGSAFIEIQGVSAHPMSAKGVLLNPTLIGVDIANCFDRLQTPENTENDEGYIWVQEFHSNQISANLLLNIRDHNKEKYEKKKAYIKEVVEFMQKRYERANISLKIEDVYSNLKDSMNDSNKMGLEILKQAFCECDIKAKSFPMRGGTDGSALALKGLFAPNFFTGAHNFHSAFEFLPLKSFYQSFEVAKSIIKIASKL</sequence>
<comment type="cofactor">
    <cofactor evidence="9">
        <name>Zn(2+)</name>
        <dbReference type="ChEBI" id="CHEBI:29105"/>
    </cofactor>
    <text evidence="9">Binds 2 Zn(2+) ions per subunit.</text>
</comment>
<evidence type="ECO:0000256" key="1">
    <source>
        <dbReference type="ARBA" id="ARBA00009692"/>
    </source>
</evidence>
<dbReference type="OrthoDB" id="9804934at2"/>
<dbReference type="InterPro" id="IPR010161">
    <property type="entry name" value="Peptidase_M20B"/>
</dbReference>
<dbReference type="SUPFAM" id="SSF55031">
    <property type="entry name" value="Bacterial exopeptidase dimerisation domain"/>
    <property type="match status" value="1"/>
</dbReference>
<dbReference type="EMBL" id="NXMA01000011">
    <property type="protein sequence ID" value="TKX31191.1"/>
    <property type="molecule type" value="Genomic_DNA"/>
</dbReference>
<accession>A0A4U7BL08</accession>
<comment type="similarity">
    <text evidence="1">Belongs to the peptidase M20B family.</text>
</comment>
<dbReference type="RefSeq" id="WP_137622654.1">
    <property type="nucleotide sequence ID" value="NZ_NXMA01000011.1"/>
</dbReference>
<evidence type="ECO:0000256" key="3">
    <source>
        <dbReference type="ARBA" id="ARBA00022723"/>
    </source>
</evidence>
<protein>
    <recommendedName>
        <fullName evidence="7">Peptidase T</fullName>
        <ecNumber evidence="7">3.4.11.4</ecNumber>
    </recommendedName>
</protein>
<dbReference type="GO" id="GO:0008237">
    <property type="term" value="F:metallopeptidase activity"/>
    <property type="evidence" value="ECO:0007669"/>
    <property type="project" value="UniProtKB-KW"/>
</dbReference>
<dbReference type="NCBIfam" id="NF009920">
    <property type="entry name" value="PRK13381.1"/>
    <property type="match status" value="1"/>
</dbReference>
<dbReference type="Pfam" id="PF01546">
    <property type="entry name" value="Peptidase_M20"/>
    <property type="match status" value="1"/>
</dbReference>
<dbReference type="Proteomes" id="UP000310353">
    <property type="component" value="Unassembled WGS sequence"/>
</dbReference>
<dbReference type="PANTHER" id="PTHR42994">
    <property type="entry name" value="PEPTIDASE T"/>
    <property type="match status" value="1"/>
</dbReference>
<dbReference type="InterPro" id="IPR011650">
    <property type="entry name" value="Peptidase_M20_dimer"/>
</dbReference>
<keyword evidence="2" id="KW-0645">Protease</keyword>
<proteinExistence type="inferred from homology"/>
<keyword evidence="4" id="KW-0378">Hydrolase</keyword>
<dbReference type="Gene3D" id="3.40.630.10">
    <property type="entry name" value="Zn peptidases"/>
    <property type="match status" value="1"/>
</dbReference>
<dbReference type="GO" id="GO:0006508">
    <property type="term" value="P:proteolysis"/>
    <property type="evidence" value="ECO:0007669"/>
    <property type="project" value="UniProtKB-UniRule"/>
</dbReference>
<dbReference type="PROSITE" id="PS00759">
    <property type="entry name" value="ARGE_DAPE_CPG2_2"/>
    <property type="match status" value="1"/>
</dbReference>
<dbReference type="InterPro" id="IPR001261">
    <property type="entry name" value="ArgE/DapE_CS"/>
</dbReference>
<dbReference type="InterPro" id="IPR002933">
    <property type="entry name" value="Peptidase_M20"/>
</dbReference>
<dbReference type="InterPro" id="IPR036264">
    <property type="entry name" value="Bact_exopeptidase_dim_dom"/>
</dbReference>
<dbReference type="Gene3D" id="3.30.70.360">
    <property type="match status" value="1"/>
</dbReference>
<feature type="binding site" evidence="9">
    <location>
        <position position="141"/>
    </location>
    <ligand>
        <name>Zn(2+)</name>
        <dbReference type="ChEBI" id="CHEBI:29105"/>
        <label>2</label>
    </ligand>
</feature>
<dbReference type="GO" id="GO:0045148">
    <property type="term" value="F:tripeptide aminopeptidase activity"/>
    <property type="evidence" value="ECO:0007669"/>
    <property type="project" value="UniProtKB-UniRule"/>
</dbReference>
<keyword evidence="3 9" id="KW-0479">Metal-binding</keyword>
<feature type="binding site" evidence="9">
    <location>
        <position position="141"/>
    </location>
    <ligand>
        <name>Zn(2+)</name>
        <dbReference type="ChEBI" id="CHEBI:29105"/>
        <label>1</label>
    </ligand>
</feature>
<dbReference type="SUPFAM" id="SSF53187">
    <property type="entry name" value="Zn-dependent exopeptidases"/>
    <property type="match status" value="1"/>
</dbReference>
<dbReference type="NCBIfam" id="NF003976">
    <property type="entry name" value="PRK05469.1"/>
    <property type="match status" value="1"/>
</dbReference>